<gene>
    <name evidence="1" type="ORF">MCC93_10920</name>
</gene>
<name>A0A0C1GTM9_9NEIS</name>
<sequence>MFQTTFSQYSENWNDQIKKYLLTLLPIIHALCEFRCGYIKLIIDIKEENIID</sequence>
<dbReference type="AlphaFoldDB" id="A0A0C1GTM9"/>
<reference evidence="1 2" key="1">
    <citation type="submission" date="2014-12" db="EMBL/GenBank/DDBJ databases">
        <title>Genome sequence of Morococcus cerebrosus.</title>
        <authorList>
            <person name="Shin S.-K."/>
            <person name="Yi H."/>
        </authorList>
    </citation>
    <scope>NUCLEOTIDE SEQUENCE [LARGE SCALE GENOMIC DNA]</scope>
    <source>
        <strain evidence="1 2">CIP 81.93</strain>
    </source>
</reference>
<dbReference type="Proteomes" id="UP000031390">
    <property type="component" value="Unassembled WGS sequence"/>
</dbReference>
<dbReference type="EMBL" id="JUFZ01000041">
    <property type="protein sequence ID" value="KIC08716.1"/>
    <property type="molecule type" value="Genomic_DNA"/>
</dbReference>
<evidence type="ECO:0000313" key="1">
    <source>
        <dbReference type="EMBL" id="KIC08716.1"/>
    </source>
</evidence>
<evidence type="ECO:0000313" key="2">
    <source>
        <dbReference type="Proteomes" id="UP000031390"/>
    </source>
</evidence>
<protein>
    <submittedName>
        <fullName evidence="1">Uncharacterized protein</fullName>
    </submittedName>
</protein>
<comment type="caution">
    <text evidence="1">The sequence shown here is derived from an EMBL/GenBank/DDBJ whole genome shotgun (WGS) entry which is preliminary data.</text>
</comment>
<accession>A0A0C1GTM9</accession>
<proteinExistence type="predicted"/>
<organism evidence="1 2">
    <name type="scientific">Morococcus cerebrosus</name>
    <dbReference type="NCBI Taxonomy" id="1056807"/>
    <lineage>
        <taxon>Bacteria</taxon>
        <taxon>Pseudomonadati</taxon>
        <taxon>Pseudomonadota</taxon>
        <taxon>Betaproteobacteria</taxon>
        <taxon>Neisseriales</taxon>
        <taxon>Neisseriaceae</taxon>
        <taxon>Morococcus</taxon>
    </lineage>
</organism>